<sequence length="270" mass="30823">MSKVGKFSDYCWVGSQENFVDEINIKKISHIVLGRFGGNSSAGQYKNEDGCIVSVSEDLNCEFVVLLDAHQTAESAELVVSTLASLKHDIKKMMTYTPRKTFDCLSKLLLNTFESKSFKEACKKVQGETAFLCAVRKEKYLWWFSVGDCILYVNHPELSALNEYQQNHRSFYEWIGKVNTFELEVPSFSIGTKELRQGRNQMFLTTDGLVECPNVDFANPKRIFHSFEKFTNEEMVWNLLNVIKNNNGRDSTTILSWFVDIDLAGSQPSK</sequence>
<dbReference type="KEGG" id="bco:Bcell_1223"/>
<proteinExistence type="predicted"/>
<dbReference type="Gene3D" id="3.60.40.10">
    <property type="entry name" value="PPM-type phosphatase domain"/>
    <property type="match status" value="1"/>
</dbReference>
<gene>
    <name evidence="1" type="ordered locus">Bcell_1223</name>
</gene>
<organism evidence="1 2">
    <name type="scientific">Evansella cellulosilytica (strain ATCC 21833 / DSM 2522 / FERM P-1141 / JCM 9156 / N-4)</name>
    <name type="common">Bacillus cellulosilyticus</name>
    <dbReference type="NCBI Taxonomy" id="649639"/>
    <lineage>
        <taxon>Bacteria</taxon>
        <taxon>Bacillati</taxon>
        <taxon>Bacillota</taxon>
        <taxon>Bacilli</taxon>
        <taxon>Bacillales</taxon>
        <taxon>Bacillaceae</taxon>
        <taxon>Evansella</taxon>
    </lineage>
</organism>
<accession>E6TRW5</accession>
<dbReference type="AlphaFoldDB" id="E6TRW5"/>
<keyword evidence="2" id="KW-1185">Reference proteome</keyword>
<name>E6TRW5_EVAC2</name>
<dbReference type="HOGENOM" id="CLU_992682_0_0_9"/>
<protein>
    <recommendedName>
        <fullName evidence="3">Protein phosphatase</fullName>
    </recommendedName>
</protein>
<evidence type="ECO:0000313" key="1">
    <source>
        <dbReference type="EMBL" id="ADU29488.1"/>
    </source>
</evidence>
<dbReference type="InterPro" id="IPR036457">
    <property type="entry name" value="PPM-type-like_dom_sf"/>
</dbReference>
<dbReference type="STRING" id="649639.Bcell_1223"/>
<evidence type="ECO:0000313" key="2">
    <source>
        <dbReference type="Proteomes" id="UP000001401"/>
    </source>
</evidence>
<reference evidence="1 2" key="1">
    <citation type="submission" date="2010-12" db="EMBL/GenBank/DDBJ databases">
        <title>Complete sequence of Bacillus cellulosilyticus DSM 2522.</title>
        <authorList>
            <consortium name="US DOE Joint Genome Institute"/>
            <person name="Lucas S."/>
            <person name="Copeland A."/>
            <person name="Lapidus A."/>
            <person name="Cheng J.-F."/>
            <person name="Bruce D."/>
            <person name="Goodwin L."/>
            <person name="Pitluck S."/>
            <person name="Chertkov O."/>
            <person name="Detter J.C."/>
            <person name="Han C."/>
            <person name="Tapia R."/>
            <person name="Land M."/>
            <person name="Hauser L."/>
            <person name="Jeffries C."/>
            <person name="Kyrpides N."/>
            <person name="Ivanova N."/>
            <person name="Mikhailova N."/>
            <person name="Brumm P."/>
            <person name="Mead D."/>
            <person name="Woyke T."/>
        </authorList>
    </citation>
    <scope>NUCLEOTIDE SEQUENCE [LARGE SCALE GENOMIC DNA]</scope>
    <source>
        <strain evidence="2">ATCC 21833 / DSM 2522 / FERM P-1141 / JCM 9156 / N-4</strain>
    </source>
</reference>
<dbReference type="eggNOG" id="COG0631">
    <property type="taxonomic scope" value="Bacteria"/>
</dbReference>
<dbReference type="Proteomes" id="UP000001401">
    <property type="component" value="Chromosome"/>
</dbReference>
<dbReference type="SUPFAM" id="SSF81606">
    <property type="entry name" value="PP2C-like"/>
    <property type="match status" value="1"/>
</dbReference>
<dbReference type="RefSeq" id="WP_013487829.1">
    <property type="nucleotide sequence ID" value="NC_014829.1"/>
</dbReference>
<evidence type="ECO:0008006" key="3">
    <source>
        <dbReference type="Google" id="ProtNLM"/>
    </source>
</evidence>
<dbReference type="EMBL" id="CP002394">
    <property type="protein sequence ID" value="ADU29488.1"/>
    <property type="molecule type" value="Genomic_DNA"/>
</dbReference>
<dbReference type="OrthoDB" id="7944398at2"/>